<sequence length="71" mass="7966">MVSDAREHNIHSQFLGKLPRLVDALGPMPKPLNFLNRDNIGVLMSDDLSDSIEIHFPVCAATMMYIVRQDA</sequence>
<organism evidence="1 2">
    <name type="scientific">Sumerlaea chitinivorans</name>
    <dbReference type="NCBI Taxonomy" id="2250252"/>
    <lineage>
        <taxon>Bacteria</taxon>
        <taxon>Candidatus Sumerlaeota</taxon>
        <taxon>Candidatus Sumerlaeia</taxon>
        <taxon>Candidatus Sumerlaeales</taxon>
        <taxon>Candidatus Sumerlaeaceae</taxon>
        <taxon>Candidatus Sumerlaea</taxon>
    </lineage>
</organism>
<dbReference type="EMBL" id="CP030759">
    <property type="protein sequence ID" value="AXA35430.1"/>
    <property type="molecule type" value="Genomic_DNA"/>
</dbReference>
<name>A0A2Z4Y2V8_SUMC1</name>
<protein>
    <submittedName>
        <fullName evidence="1">Uncharacterized protein</fullName>
    </submittedName>
</protein>
<reference evidence="1 2" key="1">
    <citation type="submission" date="2018-05" db="EMBL/GenBank/DDBJ databases">
        <title>A metagenomic window into the 2 km-deep terrestrial subsurface aquifer revealed taxonomically and functionally diverse microbial community comprising novel uncultured bacterial lineages.</title>
        <authorList>
            <person name="Kadnikov V.V."/>
            <person name="Mardanov A.V."/>
            <person name="Beletsky A.V."/>
            <person name="Banks D."/>
            <person name="Pimenov N.V."/>
            <person name="Frank Y.A."/>
            <person name="Karnachuk O.V."/>
            <person name="Ravin N.V."/>
        </authorList>
    </citation>
    <scope>NUCLEOTIDE SEQUENCE [LARGE SCALE GENOMIC DNA]</scope>
    <source>
        <strain evidence="1">BY</strain>
    </source>
</reference>
<proteinExistence type="predicted"/>
<dbReference type="Proteomes" id="UP000262583">
    <property type="component" value="Chromosome"/>
</dbReference>
<dbReference type="AlphaFoldDB" id="A0A2Z4Y2V8"/>
<dbReference type="KEGG" id="schv:BRCON_0653"/>
<evidence type="ECO:0000313" key="2">
    <source>
        <dbReference type="Proteomes" id="UP000262583"/>
    </source>
</evidence>
<accession>A0A2Z4Y2V8</accession>
<evidence type="ECO:0000313" key="1">
    <source>
        <dbReference type="EMBL" id="AXA35430.1"/>
    </source>
</evidence>
<gene>
    <name evidence="1" type="ORF">BRCON_0653</name>
</gene>